<feature type="chain" id="PRO_5043271131" evidence="3">
    <location>
        <begin position="17"/>
        <end position="1067"/>
    </location>
</feature>
<comment type="caution">
    <text evidence="4">The sequence shown here is derived from an EMBL/GenBank/DDBJ whole genome shotgun (WGS) entry which is preliminary data.</text>
</comment>
<dbReference type="Proteomes" id="UP001152797">
    <property type="component" value="Unassembled WGS sequence"/>
</dbReference>
<keyword evidence="6" id="KW-1185">Reference proteome</keyword>
<evidence type="ECO:0000313" key="4">
    <source>
        <dbReference type="EMBL" id="CAI4004994.1"/>
    </source>
</evidence>
<name>A0A9P1D980_9DINO</name>
<evidence type="ECO:0000256" key="2">
    <source>
        <dbReference type="SAM" id="Phobius"/>
    </source>
</evidence>
<keyword evidence="2" id="KW-0812">Transmembrane</keyword>
<feature type="region of interest" description="Disordered" evidence="1">
    <location>
        <begin position="313"/>
        <end position="472"/>
    </location>
</feature>
<dbReference type="EMBL" id="CAMXCT010003546">
    <property type="protein sequence ID" value="CAI4004994.1"/>
    <property type="molecule type" value="Genomic_DNA"/>
</dbReference>
<feature type="transmembrane region" description="Helical" evidence="2">
    <location>
        <begin position="847"/>
        <end position="868"/>
    </location>
</feature>
<feature type="transmembrane region" description="Helical" evidence="2">
    <location>
        <begin position="1006"/>
        <end position="1024"/>
    </location>
</feature>
<dbReference type="GO" id="GO:0005886">
    <property type="term" value="C:plasma membrane"/>
    <property type="evidence" value="ECO:0007669"/>
    <property type="project" value="TreeGrafter"/>
</dbReference>
<dbReference type="PANTHER" id="PTHR12011:SF347">
    <property type="entry name" value="FI21270P1-RELATED"/>
    <property type="match status" value="1"/>
</dbReference>
<gene>
    <name evidence="4" type="ORF">C1SCF055_LOCUS30752</name>
</gene>
<dbReference type="OrthoDB" id="437222at2759"/>
<dbReference type="AlphaFoldDB" id="A0A9P1D980"/>
<dbReference type="EMBL" id="CAMXCT030003546">
    <property type="protein sequence ID" value="CAL4792306.1"/>
    <property type="molecule type" value="Genomic_DNA"/>
</dbReference>
<evidence type="ECO:0000256" key="3">
    <source>
        <dbReference type="SAM" id="SignalP"/>
    </source>
</evidence>
<feature type="transmembrane region" description="Helical" evidence="2">
    <location>
        <begin position="1044"/>
        <end position="1065"/>
    </location>
</feature>
<sequence>MAKFLFATALLRFGKAALTVSGPTGQWTSLALSQDGSIMLASEWSGTIWMSSDMGNTWEDQGSKMNNVATNWWMVTMTQDGSIMGAVSETTDFWMSFDSGLTWVSRPGVVEGNLKAIAMSSTGNPLVIVGWLGTIWLSTDTAVSFTQPLGATSRQWHDVVMTDDGQWILACVKDGNLWMSFNSGASFVEDTTIGFTMEWRALASNGDGTIMVAAAFGGNIFLRTDGGYGYAWTSAHQVASYTDISMSQAGSKIFAAVQYAAFAVSEDAGQSWALDGSLGAPDWSSAAVSGDGQVMLAAAYGGLIYSDVTTTSTTASSTSTSTTSSTSTTTSSSSSSTSSSTFTITSSSISTTTTSTSRTSSSTATATTSTSTTTSSSTTTTTTTSSSSTSSSTITTSSTSTSSITPTTSTTTTSSTSTATSTTFTSFTGTTSFTSISSSSSTRTSTRTMTSTSSRTSTARSTTSSSSLTSSTTGTLVAAKVEGCMDLFVSDIDVEALRDAFQKTIARAAGDAVTLEMVEVSVALGSLCPATSSRRLAEEATEVAAMTFVIRFPPSMEEEDAIEAAETVRVILDTVPSEEVEVLLAEEMSSPSRRADSQVSLSSFFIEGVTRTSTSTSRVRTWQTALVDLENRKLALAEEALASVASVSVQSSNSSGLLLQTQQELADGTVLVAVVMSLPDGSSVSFGYGNVSVQVPSAILENIGSGILAVAVMGVTPTSSPVFSLLNSSEGGLQSEILSLDLLVNGTAVTDLVEPLQLTLATSGEPSVCGYLDEDRNEWSTVGVSVVSTADGTPGMPGMPGMLVCAASHLSIFGAILRSVYAALACSNAAAIFSLQGLQSLVKRPSWIIQLSAVLNWLMLMVGAALLVMARRADNLYQEALDVVPILNGLKREKLKNASERQESVWEYLMDGFNHATNIDPVKMAYSKMIKAHTGLSLGALKKLYYQSGHTVLHGRTEAFLQEFEGKHLGRQMSFWYQMNCIWFNILHPSPATSCLVRTSVVLGKIYSGWALSAMFYGASSIAPGEEDGCTPVEGLLDQLVRAFVVQVVSSCFGSLPFAALVIFFTS</sequence>
<feature type="signal peptide" evidence="3">
    <location>
        <begin position="1"/>
        <end position="16"/>
    </location>
</feature>
<dbReference type="Gene3D" id="2.130.10.10">
    <property type="entry name" value="YVTN repeat-like/Quinoprotein amine dehydrogenase"/>
    <property type="match status" value="1"/>
</dbReference>
<proteinExistence type="predicted"/>
<accession>A0A9P1D980</accession>
<dbReference type="SUPFAM" id="SSF110296">
    <property type="entry name" value="Oligoxyloglucan reducing end-specific cellobiohydrolase"/>
    <property type="match status" value="1"/>
</dbReference>
<evidence type="ECO:0000256" key="1">
    <source>
        <dbReference type="SAM" id="MobiDB-lite"/>
    </source>
</evidence>
<protein>
    <submittedName>
        <fullName evidence="4">Uncharacterized protein</fullName>
    </submittedName>
</protein>
<organism evidence="4">
    <name type="scientific">Cladocopium goreaui</name>
    <dbReference type="NCBI Taxonomy" id="2562237"/>
    <lineage>
        <taxon>Eukaryota</taxon>
        <taxon>Sar</taxon>
        <taxon>Alveolata</taxon>
        <taxon>Dinophyceae</taxon>
        <taxon>Suessiales</taxon>
        <taxon>Symbiodiniaceae</taxon>
        <taxon>Cladocopium</taxon>
    </lineage>
</organism>
<dbReference type="EMBL" id="CAMXCT020003546">
    <property type="protein sequence ID" value="CAL1158369.1"/>
    <property type="molecule type" value="Genomic_DNA"/>
</dbReference>
<evidence type="ECO:0000313" key="6">
    <source>
        <dbReference type="Proteomes" id="UP001152797"/>
    </source>
</evidence>
<reference evidence="5 6" key="2">
    <citation type="submission" date="2024-05" db="EMBL/GenBank/DDBJ databases">
        <authorList>
            <person name="Chen Y."/>
            <person name="Shah S."/>
            <person name="Dougan E. K."/>
            <person name="Thang M."/>
            <person name="Chan C."/>
        </authorList>
    </citation>
    <scope>NUCLEOTIDE SEQUENCE [LARGE SCALE GENOMIC DNA]</scope>
</reference>
<keyword evidence="2" id="KW-1133">Transmembrane helix</keyword>
<reference evidence="4" key="1">
    <citation type="submission" date="2022-10" db="EMBL/GenBank/DDBJ databases">
        <authorList>
            <person name="Chen Y."/>
            <person name="Dougan E. K."/>
            <person name="Chan C."/>
            <person name="Rhodes N."/>
            <person name="Thang M."/>
        </authorList>
    </citation>
    <scope>NUCLEOTIDE SEQUENCE</scope>
</reference>
<keyword evidence="2" id="KW-0472">Membrane</keyword>
<dbReference type="InterPro" id="IPR015943">
    <property type="entry name" value="WD40/YVTN_repeat-like_dom_sf"/>
</dbReference>
<dbReference type="PANTHER" id="PTHR12011">
    <property type="entry name" value="ADHESION G-PROTEIN COUPLED RECEPTOR"/>
    <property type="match status" value="1"/>
</dbReference>
<keyword evidence="3" id="KW-0732">Signal</keyword>
<evidence type="ECO:0000313" key="5">
    <source>
        <dbReference type="EMBL" id="CAL4792306.1"/>
    </source>
</evidence>